<dbReference type="InterPro" id="IPR001387">
    <property type="entry name" value="Cro/C1-type_HTH"/>
</dbReference>
<organism evidence="2 3">
    <name type="scientific">Vibrio breoganii</name>
    <dbReference type="NCBI Taxonomy" id="553239"/>
    <lineage>
        <taxon>Bacteria</taxon>
        <taxon>Pseudomonadati</taxon>
        <taxon>Pseudomonadota</taxon>
        <taxon>Gammaproteobacteria</taxon>
        <taxon>Vibrionales</taxon>
        <taxon>Vibrionaceae</taxon>
        <taxon>Vibrio</taxon>
    </lineage>
</organism>
<dbReference type="GO" id="GO:0003677">
    <property type="term" value="F:DNA binding"/>
    <property type="evidence" value="ECO:0007669"/>
    <property type="project" value="InterPro"/>
</dbReference>
<dbReference type="CDD" id="cd00093">
    <property type="entry name" value="HTH_XRE"/>
    <property type="match status" value="1"/>
</dbReference>
<dbReference type="SMART" id="SM00530">
    <property type="entry name" value="HTH_XRE"/>
    <property type="match status" value="1"/>
</dbReference>
<evidence type="ECO:0000259" key="1">
    <source>
        <dbReference type="PROSITE" id="PS50943"/>
    </source>
</evidence>
<dbReference type="Gene3D" id="1.10.260.40">
    <property type="entry name" value="lambda repressor-like DNA-binding domains"/>
    <property type="match status" value="1"/>
</dbReference>
<dbReference type="Pfam" id="PF01381">
    <property type="entry name" value="HTH_3"/>
    <property type="match status" value="1"/>
</dbReference>
<protein>
    <recommendedName>
        <fullName evidence="1">HTH cro/C1-type domain-containing protein</fullName>
    </recommendedName>
</protein>
<evidence type="ECO:0000313" key="2">
    <source>
        <dbReference type="EMBL" id="ANO35406.1"/>
    </source>
</evidence>
<dbReference type="Proteomes" id="UP000092018">
    <property type="component" value="Plasmid unnamed1"/>
</dbReference>
<dbReference type="EMBL" id="CP016179">
    <property type="protein sequence ID" value="ANO35406.1"/>
    <property type="molecule type" value="Genomic_DNA"/>
</dbReference>
<dbReference type="SUPFAM" id="SSF47413">
    <property type="entry name" value="lambda repressor-like DNA-binding domains"/>
    <property type="match status" value="1"/>
</dbReference>
<sequence>MKNNQYRAKGKAVKEIPLPDLQEPFSAVQLGLTIKHQRTKLNLRIIDVAEKCGLSKDTVNKIEKGELNVRLHNVMKVINLLGITLSLQTDSSNVSKESDDEWF</sequence>
<name>A0AAN1CU57_9VIBR</name>
<dbReference type="AlphaFoldDB" id="A0AAN1CU57"/>
<reference evidence="2 3" key="1">
    <citation type="submission" date="2016-06" db="EMBL/GenBank/DDBJ databases">
        <title>Adaptive Radiation by Waves of Gene Transfer Leads to Fine-Scale Resource Partitioning in Marine Microbes.</title>
        <authorList>
            <person name="Hehemann J.-H."/>
            <person name="Arevalo P."/>
            <person name="Datta M.S."/>
            <person name="Yu X."/>
            <person name="Corzett C."/>
            <person name="Henschel A."/>
            <person name="Preheim S.P."/>
            <person name="Timberlake S."/>
            <person name="Alm E.J."/>
            <person name="Polz M.F."/>
        </authorList>
    </citation>
    <scope>NUCLEOTIDE SEQUENCE [LARGE SCALE GENOMIC DNA]</scope>
    <source>
        <strain evidence="2 3">FF50</strain>
        <plasmid evidence="2 3">unnamed1</plasmid>
    </source>
</reference>
<geneLocation type="plasmid" evidence="2 3">
    <name>unnamed1</name>
</geneLocation>
<dbReference type="InterPro" id="IPR010982">
    <property type="entry name" value="Lambda_DNA-bd_dom_sf"/>
</dbReference>
<feature type="domain" description="HTH cro/C1-type" evidence="1">
    <location>
        <begin position="34"/>
        <end position="88"/>
    </location>
</feature>
<gene>
    <name evidence="2" type="ORF">A6E01_19530</name>
</gene>
<proteinExistence type="predicted"/>
<evidence type="ECO:0000313" key="3">
    <source>
        <dbReference type="Proteomes" id="UP000092018"/>
    </source>
</evidence>
<dbReference type="PROSITE" id="PS50943">
    <property type="entry name" value="HTH_CROC1"/>
    <property type="match status" value="1"/>
</dbReference>
<dbReference type="KEGG" id="vbr:A6E01_19530"/>
<keyword evidence="2" id="KW-0614">Plasmid</keyword>
<accession>A0AAN1CU57</accession>
<dbReference type="RefSeq" id="WP_065211168.1">
    <property type="nucleotide sequence ID" value="NZ_CP016179.1"/>
</dbReference>